<accession>W0JRD8</accession>
<sequence>MTGAGGIGAVTIGTLALTDTAAAEVETGLFGVENEHFDTNSGRMERLEFIVSNDGKRSGTYDYRVRLEHEDRLLGGDERISGILSSGSKEVFDLEFAPPRAGTVAVLVDDEIVDEVTVRSRRSDDEADDDDNGGGDNAGSVATGGGVTIVGKAASAS</sequence>
<evidence type="ECO:0008006" key="4">
    <source>
        <dbReference type="Google" id="ProtNLM"/>
    </source>
</evidence>
<dbReference type="EMBL" id="CP007055">
    <property type="protein sequence ID" value="AHG01179.1"/>
    <property type="molecule type" value="Genomic_DNA"/>
</dbReference>
<feature type="region of interest" description="Disordered" evidence="1">
    <location>
        <begin position="118"/>
        <end position="157"/>
    </location>
</feature>
<dbReference type="AlphaFoldDB" id="W0JRD8"/>
<protein>
    <recommendedName>
        <fullName evidence="4">CARDB domain-containing protein</fullName>
    </recommendedName>
</protein>
<name>W0JRD8_9EURY</name>
<reference evidence="2 3" key="1">
    <citation type="submission" date="2014-01" db="EMBL/GenBank/DDBJ databases">
        <authorList>
            <consortium name="DOE Joint Genome Institute"/>
            <person name="Anderson I."/>
            <person name="Huntemann M."/>
            <person name="Han J."/>
            <person name="Chen A."/>
            <person name="Kyrpides N."/>
            <person name="Mavromatis K."/>
            <person name="Markowitz V."/>
            <person name="Palaniappan K."/>
            <person name="Ivanova N."/>
            <person name="Schaumberg A."/>
            <person name="Pati A."/>
            <person name="Liolios K."/>
            <person name="Nordberg H.P."/>
            <person name="Cantor M.N."/>
            <person name="Hua S.X."/>
            <person name="Woyke T."/>
        </authorList>
    </citation>
    <scope>NUCLEOTIDE SEQUENCE [LARGE SCALE GENOMIC DNA]</scope>
    <source>
        <strain evidence="2 3">XH-48</strain>
    </source>
</reference>
<keyword evidence="3" id="KW-1185">Reference proteome</keyword>
<feature type="compositionally biased region" description="Gly residues" evidence="1">
    <location>
        <begin position="134"/>
        <end position="148"/>
    </location>
</feature>
<dbReference type="KEGG" id="hlr:HALLA_18885"/>
<organism evidence="2 3">
    <name type="scientific">Halostagnicola larsenii XH-48</name>
    <dbReference type="NCBI Taxonomy" id="797299"/>
    <lineage>
        <taxon>Archaea</taxon>
        <taxon>Methanobacteriati</taxon>
        <taxon>Methanobacteriota</taxon>
        <taxon>Stenosarchaea group</taxon>
        <taxon>Halobacteria</taxon>
        <taxon>Halobacteriales</taxon>
        <taxon>Natrialbaceae</taxon>
        <taxon>Halostagnicola</taxon>
    </lineage>
</organism>
<dbReference type="HOGENOM" id="CLU_1673942_0_0_2"/>
<evidence type="ECO:0000256" key="1">
    <source>
        <dbReference type="SAM" id="MobiDB-lite"/>
    </source>
</evidence>
<proteinExistence type="predicted"/>
<evidence type="ECO:0000313" key="2">
    <source>
        <dbReference type="EMBL" id="AHG01179.1"/>
    </source>
</evidence>
<gene>
    <name evidence="2" type="ORF">HALLA_18885</name>
</gene>
<evidence type="ECO:0000313" key="3">
    <source>
        <dbReference type="Proteomes" id="UP000019024"/>
    </source>
</evidence>
<dbReference type="Proteomes" id="UP000019024">
    <property type="component" value="Chromosome"/>
</dbReference>